<evidence type="ECO:0000313" key="3">
    <source>
        <dbReference type="Proteomes" id="UP001355207"/>
    </source>
</evidence>
<evidence type="ECO:0000313" key="2">
    <source>
        <dbReference type="EMBL" id="WWC87269.1"/>
    </source>
</evidence>
<organism evidence="2 3">
    <name type="scientific">Kwoniella dendrophila CBS 6074</name>
    <dbReference type="NCBI Taxonomy" id="1295534"/>
    <lineage>
        <taxon>Eukaryota</taxon>
        <taxon>Fungi</taxon>
        <taxon>Dikarya</taxon>
        <taxon>Basidiomycota</taxon>
        <taxon>Agaricomycotina</taxon>
        <taxon>Tremellomycetes</taxon>
        <taxon>Tremellales</taxon>
        <taxon>Cryptococcaceae</taxon>
        <taxon>Kwoniella</taxon>
    </lineage>
</organism>
<evidence type="ECO:0008006" key="4">
    <source>
        <dbReference type="Google" id="ProtNLM"/>
    </source>
</evidence>
<feature type="compositionally biased region" description="Low complexity" evidence="1">
    <location>
        <begin position="17"/>
        <end position="32"/>
    </location>
</feature>
<feature type="compositionally biased region" description="Basic residues" evidence="1">
    <location>
        <begin position="49"/>
        <end position="58"/>
    </location>
</feature>
<feature type="compositionally biased region" description="Polar residues" evidence="1">
    <location>
        <begin position="311"/>
        <end position="324"/>
    </location>
</feature>
<feature type="compositionally biased region" description="Polar residues" evidence="1">
    <location>
        <begin position="1"/>
        <end position="13"/>
    </location>
</feature>
<name>A0AAX4JPH9_9TREE</name>
<feature type="compositionally biased region" description="Low complexity" evidence="1">
    <location>
        <begin position="124"/>
        <end position="142"/>
    </location>
</feature>
<dbReference type="GeneID" id="91092829"/>
<proteinExistence type="predicted"/>
<sequence length="573" mass="63294">MTTLTYSPSSPSIVSYRPTSPLSRPCSPSPLSGNPISLSRPTSPFPVHSHSRQTHNNKSKSVSCVPTQSIHRLMDTAYTQYNVNQCQAGPSNYSENTITRSSSFKHYSNSSKSSSLYDQPSTLSRSSSVRSVRSNTTSNSNSKRSKAVSPSRLPSTNCVSYFPPFEDMGSSHETSSISSCSSFSAHMEQPSSLSTTSTHIRSRERISSSESPERPNDRIRKYHHVKGRSLGSIATNIMSASLSWSLSSISSCTSPLASEAEIVTEQQNENSQGDHKVVEALTKRFSNSSNGKRRTLESFTITPMDNTCTQEQKQQNQIDDTTSAVVRRREEKLHKRRMKSEFEIETILCRSNSLNSNLGSGSNSMQGRRRNEMKRSVDEDIVENLLIETPLRPQTSTRRVRPNLRLPIPSLPNWRFPLGPSPPVTCLSPDIPLEAFSTAIDNPCLVTLTPSQSSSLISLEVDAIDVGLSVSPSPSPTSPYSFQNGPSTPPKDLNGLNQEDSVSIQRLTPSSCWSSENDQNSYHPEMGMDLKRIGSRTSEMSCETIKQRNQDWLDVTPKPSKIIKRSEGCLDVI</sequence>
<dbReference type="RefSeq" id="XP_066074032.1">
    <property type="nucleotide sequence ID" value="XM_066217935.1"/>
</dbReference>
<dbReference type="AlphaFoldDB" id="A0AAX4JPH9"/>
<feature type="region of interest" description="Disordered" evidence="1">
    <location>
        <begin position="188"/>
        <end position="219"/>
    </location>
</feature>
<reference evidence="2 3" key="1">
    <citation type="submission" date="2024-01" db="EMBL/GenBank/DDBJ databases">
        <title>Comparative genomics of Cryptococcus and Kwoniella reveals pathogenesis evolution and contrasting modes of karyotype evolution via chromosome fusion or intercentromeric recombination.</title>
        <authorList>
            <person name="Coelho M.A."/>
            <person name="David-Palma M."/>
            <person name="Shea T."/>
            <person name="Bowers K."/>
            <person name="McGinley-Smith S."/>
            <person name="Mohammad A.W."/>
            <person name="Gnirke A."/>
            <person name="Yurkov A.M."/>
            <person name="Nowrousian M."/>
            <person name="Sun S."/>
            <person name="Cuomo C.A."/>
            <person name="Heitman J."/>
        </authorList>
    </citation>
    <scope>NUCLEOTIDE SEQUENCE [LARGE SCALE GENOMIC DNA]</scope>
    <source>
        <strain evidence="2 3">CBS 6074</strain>
    </source>
</reference>
<feature type="region of interest" description="Disordered" evidence="1">
    <location>
        <begin position="311"/>
        <end position="332"/>
    </location>
</feature>
<accession>A0AAX4JPH9</accession>
<evidence type="ECO:0000256" key="1">
    <source>
        <dbReference type="SAM" id="MobiDB-lite"/>
    </source>
</evidence>
<gene>
    <name evidence="2" type="ORF">L201_002157</name>
</gene>
<protein>
    <recommendedName>
        <fullName evidence="4">Ig-like domain-containing protein</fullName>
    </recommendedName>
</protein>
<feature type="compositionally biased region" description="Low complexity" evidence="1">
    <location>
        <begin position="104"/>
        <end position="115"/>
    </location>
</feature>
<keyword evidence="3" id="KW-1185">Reference proteome</keyword>
<dbReference type="Proteomes" id="UP001355207">
    <property type="component" value="Chromosome 2"/>
</dbReference>
<feature type="region of interest" description="Disordered" evidence="1">
    <location>
        <begin position="470"/>
        <end position="497"/>
    </location>
</feature>
<feature type="region of interest" description="Disordered" evidence="1">
    <location>
        <begin position="104"/>
        <end position="153"/>
    </location>
</feature>
<dbReference type="EMBL" id="CP144099">
    <property type="protein sequence ID" value="WWC87269.1"/>
    <property type="molecule type" value="Genomic_DNA"/>
</dbReference>
<feature type="compositionally biased region" description="Basic and acidic residues" evidence="1">
    <location>
        <begin position="201"/>
        <end position="219"/>
    </location>
</feature>
<feature type="region of interest" description="Disordered" evidence="1">
    <location>
        <begin position="1"/>
        <end position="64"/>
    </location>
</feature>